<dbReference type="EMBL" id="CM056744">
    <property type="protein sequence ID" value="KAJ8667832.1"/>
    <property type="molecule type" value="Genomic_DNA"/>
</dbReference>
<organism evidence="1 2">
    <name type="scientific">Eretmocerus hayati</name>
    <dbReference type="NCBI Taxonomy" id="131215"/>
    <lineage>
        <taxon>Eukaryota</taxon>
        <taxon>Metazoa</taxon>
        <taxon>Ecdysozoa</taxon>
        <taxon>Arthropoda</taxon>
        <taxon>Hexapoda</taxon>
        <taxon>Insecta</taxon>
        <taxon>Pterygota</taxon>
        <taxon>Neoptera</taxon>
        <taxon>Endopterygota</taxon>
        <taxon>Hymenoptera</taxon>
        <taxon>Apocrita</taxon>
        <taxon>Proctotrupomorpha</taxon>
        <taxon>Chalcidoidea</taxon>
        <taxon>Aphelinidae</taxon>
        <taxon>Aphelininae</taxon>
        <taxon>Eretmocerus</taxon>
    </lineage>
</organism>
<comment type="caution">
    <text evidence="1">The sequence shown here is derived from an EMBL/GenBank/DDBJ whole genome shotgun (WGS) entry which is preliminary data.</text>
</comment>
<protein>
    <submittedName>
        <fullName evidence="1">Uncharacterized protein</fullName>
    </submittedName>
</protein>
<proteinExistence type="predicted"/>
<sequence length="537" mass="60606">MSGFVLMSLGALLLLDSERVLLSRLLGPSDVYPEQPLFYYFALAIVGLGFLISIIGILGCWASCLHNCCITASYIMLLGLLVIGECAGCVVLVFWPHLINLDVRQSRLMRTLQRSYALPGHEQFTAALDLAQTYFSCCGMNGSSNYGTSWWRLQEVGRREFVVPLSCCTLKNAHEPDGFLNPEPLNVSQCQNLDPTEHQQARHLAGCSDLIEDWTQEQILLLLLLSLCVILVELCALLSTILACTKLRSRRRHITSMHTSTFNSTQTLNPFNDPHLEYDSYPHHQRKNNLFINRRTHPDWGHPVDVPIDESVPDGRYLYNRDNIRRCSPRDELGERTLLLKSFQQAPVRRQPTPSPTKRRRELTRNSPRSSLPQHRQHRHRKSQQQKVQDDRRPSDTLRAVQASGLVNTKISMYEGRLTHAQNSSSTQKKKKVLGVPLVGMQQAGVQRRALSRSSGLTRKSSLRRRSSRSLGWVPGGASGRRSGGRAGMALRASFRASKRRTLYAKDAHGEEAVRALATLCLNPMARNSKRASFMMW</sequence>
<keyword evidence="2" id="KW-1185">Reference proteome</keyword>
<dbReference type="Proteomes" id="UP001239111">
    <property type="component" value="Chromosome 4"/>
</dbReference>
<gene>
    <name evidence="1" type="ORF">QAD02_009495</name>
</gene>
<evidence type="ECO:0000313" key="2">
    <source>
        <dbReference type="Proteomes" id="UP001239111"/>
    </source>
</evidence>
<evidence type="ECO:0000313" key="1">
    <source>
        <dbReference type="EMBL" id="KAJ8667832.1"/>
    </source>
</evidence>
<accession>A0ACC2N9L0</accession>
<name>A0ACC2N9L0_9HYME</name>
<reference evidence="1" key="1">
    <citation type="submission" date="2023-04" db="EMBL/GenBank/DDBJ databases">
        <title>A chromosome-level genome assembly of the parasitoid wasp Eretmocerus hayati.</title>
        <authorList>
            <person name="Zhong Y."/>
            <person name="Liu S."/>
            <person name="Liu Y."/>
        </authorList>
    </citation>
    <scope>NUCLEOTIDE SEQUENCE</scope>
    <source>
        <strain evidence="1">ZJU_SS_LIU_2023</strain>
    </source>
</reference>